<feature type="compositionally biased region" description="Basic residues" evidence="1">
    <location>
        <begin position="241"/>
        <end position="252"/>
    </location>
</feature>
<dbReference type="Pfam" id="PF13904">
    <property type="entry name" value="CCDC34"/>
    <property type="match status" value="1"/>
</dbReference>
<feature type="compositionally biased region" description="Basic and acidic residues" evidence="1">
    <location>
        <begin position="130"/>
        <end position="139"/>
    </location>
</feature>
<feature type="compositionally biased region" description="Polar residues" evidence="1">
    <location>
        <begin position="775"/>
        <end position="805"/>
    </location>
</feature>
<feature type="compositionally biased region" description="Low complexity" evidence="1">
    <location>
        <begin position="206"/>
        <end position="216"/>
    </location>
</feature>
<feature type="region of interest" description="Disordered" evidence="1">
    <location>
        <begin position="366"/>
        <end position="690"/>
    </location>
</feature>
<feature type="region of interest" description="Disordered" evidence="1">
    <location>
        <begin position="1"/>
        <end position="271"/>
    </location>
</feature>
<gene>
    <name evidence="4 5" type="primary">LOC101847174</name>
</gene>
<feature type="compositionally biased region" description="Acidic residues" evidence="1">
    <location>
        <begin position="944"/>
        <end position="960"/>
    </location>
</feature>
<feature type="compositionally biased region" description="Polar residues" evidence="1">
    <location>
        <begin position="313"/>
        <end position="322"/>
    </location>
</feature>
<evidence type="ECO:0000313" key="5">
    <source>
        <dbReference type="RefSeq" id="XP_035829677.1"/>
    </source>
</evidence>
<feature type="compositionally biased region" description="Basic and acidic residues" evidence="1">
    <location>
        <begin position="917"/>
        <end position="927"/>
    </location>
</feature>
<feature type="compositionally biased region" description="Basic and acidic residues" evidence="1">
    <location>
        <begin position="826"/>
        <end position="841"/>
    </location>
</feature>
<feature type="compositionally biased region" description="Basic and acidic residues" evidence="1">
    <location>
        <begin position="30"/>
        <end position="39"/>
    </location>
</feature>
<accession>A0ABM1W4T4</accession>
<keyword evidence="3" id="KW-1185">Reference proteome</keyword>
<feature type="compositionally biased region" description="Gly residues" evidence="1">
    <location>
        <begin position="621"/>
        <end position="631"/>
    </location>
</feature>
<dbReference type="InterPro" id="IPR025259">
    <property type="entry name" value="CCDC34/181"/>
</dbReference>
<feature type="domain" description="Coiled-coil" evidence="2">
    <location>
        <begin position="509"/>
        <end position="601"/>
    </location>
</feature>
<dbReference type="GeneID" id="101847174"/>
<feature type="compositionally biased region" description="Basic and acidic residues" evidence="1">
    <location>
        <begin position="439"/>
        <end position="448"/>
    </location>
</feature>
<evidence type="ECO:0000259" key="2">
    <source>
        <dbReference type="Pfam" id="PF13904"/>
    </source>
</evidence>
<feature type="compositionally biased region" description="Basic and acidic residues" evidence="1">
    <location>
        <begin position="217"/>
        <end position="229"/>
    </location>
</feature>
<feature type="compositionally biased region" description="Basic and acidic residues" evidence="1">
    <location>
        <begin position="262"/>
        <end position="271"/>
    </location>
</feature>
<dbReference type="RefSeq" id="XP_035829677.1">
    <property type="nucleotide sequence ID" value="XM_035973784.1"/>
</dbReference>
<feature type="compositionally biased region" description="Basic and acidic residues" evidence="1">
    <location>
        <begin position="1146"/>
        <end position="1155"/>
    </location>
</feature>
<feature type="compositionally biased region" description="Polar residues" evidence="1">
    <location>
        <begin position="503"/>
        <end position="514"/>
    </location>
</feature>
<organism evidence="3 5">
    <name type="scientific">Aplysia californica</name>
    <name type="common">California sea hare</name>
    <dbReference type="NCBI Taxonomy" id="6500"/>
    <lineage>
        <taxon>Eukaryota</taxon>
        <taxon>Metazoa</taxon>
        <taxon>Spiralia</taxon>
        <taxon>Lophotrochozoa</taxon>
        <taxon>Mollusca</taxon>
        <taxon>Gastropoda</taxon>
        <taxon>Heterobranchia</taxon>
        <taxon>Euthyneura</taxon>
        <taxon>Tectipleura</taxon>
        <taxon>Aplysiida</taxon>
        <taxon>Aplysioidea</taxon>
        <taxon>Aplysiidae</taxon>
        <taxon>Aplysia</taxon>
    </lineage>
</organism>
<proteinExistence type="predicted"/>
<feature type="compositionally biased region" description="Basic and acidic residues" evidence="1">
    <location>
        <begin position="609"/>
        <end position="618"/>
    </location>
</feature>
<feature type="compositionally biased region" description="Basic and acidic residues" evidence="1">
    <location>
        <begin position="521"/>
        <end position="581"/>
    </location>
</feature>
<feature type="region of interest" description="Disordered" evidence="1">
    <location>
        <begin position="313"/>
        <end position="334"/>
    </location>
</feature>
<feature type="region of interest" description="Disordered" evidence="1">
    <location>
        <begin position="757"/>
        <end position="1205"/>
    </location>
</feature>
<feature type="compositionally biased region" description="Basic and acidic residues" evidence="1">
    <location>
        <begin position="851"/>
        <end position="860"/>
    </location>
</feature>
<feature type="compositionally biased region" description="Basic and acidic residues" evidence="1">
    <location>
        <begin position="89"/>
        <end position="100"/>
    </location>
</feature>
<evidence type="ECO:0000313" key="4">
    <source>
        <dbReference type="RefSeq" id="XP_012946712.1"/>
    </source>
</evidence>
<evidence type="ECO:0000313" key="3">
    <source>
        <dbReference type="Proteomes" id="UP000694888"/>
    </source>
</evidence>
<reference evidence="4 5" key="1">
    <citation type="submission" date="2025-05" db="UniProtKB">
        <authorList>
            <consortium name="RefSeq"/>
        </authorList>
    </citation>
    <scope>IDENTIFICATION</scope>
</reference>
<feature type="compositionally biased region" description="Low complexity" evidence="1">
    <location>
        <begin position="366"/>
        <end position="419"/>
    </location>
</feature>
<feature type="compositionally biased region" description="Acidic residues" evidence="1">
    <location>
        <begin position="146"/>
        <end position="159"/>
    </location>
</feature>
<name>A0ABM1W4T4_APLCA</name>
<feature type="compositionally biased region" description="Acidic residues" evidence="1">
    <location>
        <begin position="1179"/>
        <end position="1191"/>
    </location>
</feature>
<evidence type="ECO:0000256" key="1">
    <source>
        <dbReference type="SAM" id="MobiDB-lite"/>
    </source>
</evidence>
<dbReference type="Proteomes" id="UP000694888">
    <property type="component" value="Unplaced"/>
</dbReference>
<feature type="compositionally biased region" description="Acidic residues" evidence="1">
    <location>
        <begin position="1113"/>
        <end position="1133"/>
    </location>
</feature>
<feature type="compositionally biased region" description="Basic residues" evidence="1">
    <location>
        <begin position="183"/>
        <end position="197"/>
    </location>
</feature>
<feature type="compositionally biased region" description="Basic and acidic residues" evidence="1">
    <location>
        <begin position="659"/>
        <end position="685"/>
    </location>
</feature>
<feature type="compositionally biased region" description="Basic and acidic residues" evidence="1">
    <location>
        <begin position="961"/>
        <end position="970"/>
    </location>
</feature>
<sequence length="1205" mass="133381">MASGGSGDPSPRVLAFLNRLVDPAAAQQQEKTDSDKENEAGLMTIAEEEPATDSDDRPRPLSVKRNGDSAPGEGGAGFNSGNSASSDLNNKKNEEDKMWDDFYNDEEFTAKKDIPSPSDIEVPSWAKYSVSDDRTRDNEEGGGGGEVDEEEDEDEEEEDNSKSQGAGDEMAGSEDASASPRSRATKRKRKRLFRKTARPPPPSGSSPPTVTGGSHPDLGRPERERHTGHQMETMSESSGRGGRRLSRRKQVARPRVAGPEPDGDRLQQKYQELRHLMVKPLVTPAAAQVQQTRQQLRRLHGLSSQYGAVAHTTAHNSSNSSLPPAGGATHSRDRPPRQAFVELGQGNTENGYATIRTVQLTNKVGGVTTTTNRAGGMTTTTTTNRPSTAHAHTRSNSNNSNSNRRPQSGTRRPASATTAARREEEPSTSDAGRRLTRAAADRNSDRLGKNGGGKVVRSDSDRSTSDSFRNSVRSEDYSKNEASSDGEERLRSGSRSPGRAVQPSDTHLKNSSNPALRKWLKQKDKEHRRQKAEERKKKREERTQKQMQENKKQEHLEKAEQRVKEWMSKKRREAYRQAKEDRRRRRAEAEEEEKRRQMQPDYSNIFRARSAERPKTDDGEQTGGALSGGEGSVAPAEPPKSKFVYKRPVSGRVRLMKLQQERKEDARRSEKEKRETEKKMEEEKAKKMRMSYDQWLLRKREENYAKRQESARQKAMARSDPELERIVPEVARRRIDNIKNGRKRVDTGIRKINDEVNKSFGGADYGADKSDNEETQTTNFLEVSGAQKSLRQRPSSAKHAQNNGLMNPMISKSPRRPKSANPRVQALKEADGDGKKSEKNAFRLPFPPEKGVPRHVDSRQKKLFSAILTEDSGSTANDESVEIGQETDVSQDTSMAVEASDVTAAKSRESEDDNEVRDEQKAERDGNLGETGGENLQGESGDNTADDGDAADDGDDNGDDGNEKAAKDDQNEAFFVTEGNLEGAGGGNDGEGDNKETSEDVSAEEQVATSEETETSGEAETAQQLGEGAEATDEGKEEGDNGGISQDLGVGEEEVLENKGDNIPSSVEGEEQIETPSQHNDDETAEDREEKAEGATSVEASQDDRTNLSLNLDQEEEEEVEEGEIQFEEENEGGEQKEGMDDEAFFDGKRSESRGPSKHVSFQEETEIYEPVDLSFDKGDEDEDEDEAEDERGDHFDTPRDDDEF</sequence>
<protein>
    <submittedName>
        <fullName evidence="4 5">Trichohyalin</fullName>
    </submittedName>
</protein>
<dbReference type="RefSeq" id="XP_012946712.1">
    <property type="nucleotide sequence ID" value="XM_013091258.2"/>
</dbReference>